<proteinExistence type="inferred from homology"/>
<reference evidence="8 9" key="1">
    <citation type="submission" date="2018-06" db="EMBL/GenBank/DDBJ databases">
        <authorList>
            <consortium name="Pathogen Informatics"/>
            <person name="Doyle S."/>
        </authorList>
    </citation>
    <scope>NUCLEOTIDE SEQUENCE [LARGE SCALE GENOMIC DNA]</scope>
    <source>
        <strain evidence="8 9">NCTC13159</strain>
    </source>
</reference>
<keyword evidence="6" id="KW-0175">Coiled coil</keyword>
<dbReference type="SUPFAM" id="SSF140693">
    <property type="entry name" value="IpaD-like"/>
    <property type="match status" value="1"/>
</dbReference>
<dbReference type="GO" id="GO:0005576">
    <property type="term" value="C:extracellular region"/>
    <property type="evidence" value="ECO:0007669"/>
    <property type="project" value="UniProtKB-SubCell"/>
</dbReference>
<comment type="function">
    <text evidence="7">Required for invasion of epithelial cells, as well as for survival within host cells, escape from endocytic vesicles and subsequent actin-tail formation. Probably regulates the secretion of effectors BipB and BipC and their final integration into the target cell membrane.</text>
</comment>
<name>A0AAJ5D331_PANPU</name>
<evidence type="ECO:0000256" key="4">
    <source>
        <dbReference type="ARBA" id="ARBA00022525"/>
    </source>
</evidence>
<dbReference type="Pfam" id="PF06511">
    <property type="entry name" value="T3SS_TC"/>
    <property type="match status" value="1"/>
</dbReference>
<organism evidence="8 9">
    <name type="scientific">Pandoraea pulmonicola</name>
    <dbReference type="NCBI Taxonomy" id="93221"/>
    <lineage>
        <taxon>Bacteria</taxon>
        <taxon>Pseudomonadati</taxon>
        <taxon>Pseudomonadota</taxon>
        <taxon>Betaproteobacteria</taxon>
        <taxon>Burkholderiales</taxon>
        <taxon>Burkholderiaceae</taxon>
        <taxon>Pandoraea</taxon>
    </lineage>
</organism>
<dbReference type="InterPro" id="IPR009483">
    <property type="entry name" value="IpaD/BipD/SipD"/>
</dbReference>
<evidence type="ECO:0000256" key="6">
    <source>
        <dbReference type="ARBA" id="ARBA00023054"/>
    </source>
</evidence>
<comment type="caution">
    <text evidence="8">The sequence shown here is derived from an EMBL/GenBank/DDBJ whole genome shotgun (WGS) entry which is preliminary data.</text>
</comment>
<evidence type="ECO:0000256" key="5">
    <source>
        <dbReference type="ARBA" id="ARBA00023026"/>
    </source>
</evidence>
<comment type="similarity">
    <text evidence="2">Belongs to the invasin protein D family.</text>
</comment>
<keyword evidence="4" id="KW-0964">Secreted</keyword>
<evidence type="ECO:0000256" key="2">
    <source>
        <dbReference type="ARBA" id="ARBA00007741"/>
    </source>
</evidence>
<keyword evidence="5" id="KW-0843">Virulence</keyword>
<evidence type="ECO:0000256" key="1">
    <source>
        <dbReference type="ARBA" id="ARBA00004613"/>
    </source>
</evidence>
<evidence type="ECO:0000256" key="7">
    <source>
        <dbReference type="ARBA" id="ARBA00025541"/>
    </source>
</evidence>
<evidence type="ECO:0000313" key="8">
    <source>
        <dbReference type="EMBL" id="SUD95592.1"/>
    </source>
</evidence>
<accession>A0AAJ5D331</accession>
<dbReference type="EMBL" id="UGSJ01000002">
    <property type="protein sequence ID" value="SUD95592.1"/>
    <property type="molecule type" value="Genomic_DNA"/>
</dbReference>
<gene>
    <name evidence="8" type="primary">bipD</name>
    <name evidence="8" type="ORF">NCTC13159_05064</name>
</gene>
<comment type="subcellular location">
    <subcellularLocation>
        <location evidence="1">Secreted</location>
    </subcellularLocation>
</comment>
<dbReference type="Proteomes" id="UP000254589">
    <property type="component" value="Unassembled WGS sequence"/>
</dbReference>
<sequence length="340" mass="37680">MIWEQKLAIAIQNNPPLGNEALHFAPQLPGDMTNDTEKIGYKNTLAEDGNGSVNVIRHIDRDNADDFASQLRVESRVRDAKLGKLKRAIAELDRHGAQANSPTEALVQAYDKWRTEGVGSRGDGIRSPGIGLRSAEDDRYEVVSDREMFEKIFGVLVGDKATMDAYADIMQTLTEFYSDVSEAIAECSQHMHADADGKNMVVDAEAIRGLLQKVLDKFSVSMKDVSLTAAQAQALQREFGNTVTLKQKADGTYGVVINTGRLQAMIKSLDGEGKDWTIDNAKYQAWWTNGIISEENGIQTEVQTMAEKYSHRITVYDNLVKVLSSTIAAMQEVWKGYLQN</sequence>
<evidence type="ECO:0000256" key="3">
    <source>
        <dbReference type="ARBA" id="ARBA00018825"/>
    </source>
</evidence>
<dbReference type="InterPro" id="IPR036708">
    <property type="entry name" value="BipD-like_sf"/>
</dbReference>
<evidence type="ECO:0000313" key="9">
    <source>
        <dbReference type="Proteomes" id="UP000254589"/>
    </source>
</evidence>
<dbReference type="AlphaFoldDB" id="A0AAJ5D331"/>
<dbReference type="Gene3D" id="1.20.1710.10">
    <property type="entry name" value="IpaD-like"/>
    <property type="match status" value="1"/>
</dbReference>
<protein>
    <recommendedName>
        <fullName evidence="3">Translocator protein BipD</fullName>
    </recommendedName>
</protein>